<feature type="compositionally biased region" description="Basic and acidic residues" evidence="5">
    <location>
        <begin position="161"/>
        <end position="170"/>
    </location>
</feature>
<feature type="region of interest" description="Disordered" evidence="5">
    <location>
        <begin position="120"/>
        <end position="170"/>
    </location>
</feature>
<evidence type="ECO:0000256" key="4">
    <source>
        <dbReference type="ARBA" id="ARBA00023242"/>
    </source>
</evidence>
<protein>
    <recommendedName>
        <fullName evidence="6">ARID domain-containing protein</fullName>
    </recommendedName>
</protein>
<dbReference type="SMART" id="SM00501">
    <property type="entry name" value="BRIGHT"/>
    <property type="match status" value="1"/>
</dbReference>
<dbReference type="InterPro" id="IPR001606">
    <property type="entry name" value="ARID_dom"/>
</dbReference>
<dbReference type="SUPFAM" id="SSF48371">
    <property type="entry name" value="ARM repeat"/>
    <property type="match status" value="1"/>
</dbReference>
<keyword evidence="4" id="KW-0539">Nucleus</keyword>
<evidence type="ECO:0000256" key="5">
    <source>
        <dbReference type="SAM" id="MobiDB-lite"/>
    </source>
</evidence>
<accession>A0ABP1R5X5</accession>
<feature type="compositionally biased region" description="Low complexity" evidence="5">
    <location>
        <begin position="1665"/>
        <end position="1686"/>
    </location>
</feature>
<dbReference type="InterPro" id="IPR036431">
    <property type="entry name" value="ARID_dom_sf"/>
</dbReference>
<evidence type="ECO:0000313" key="7">
    <source>
        <dbReference type="EMBL" id="CAL8120253.1"/>
    </source>
</evidence>
<comment type="caution">
    <text evidence="7">The sequence shown here is derived from an EMBL/GenBank/DDBJ whole genome shotgun (WGS) entry which is preliminary data.</text>
</comment>
<dbReference type="Proteomes" id="UP001642540">
    <property type="component" value="Unassembled WGS sequence"/>
</dbReference>
<dbReference type="Pfam" id="PF01388">
    <property type="entry name" value="ARID"/>
    <property type="match status" value="1"/>
</dbReference>
<feature type="compositionally biased region" description="Basic residues" evidence="5">
    <location>
        <begin position="134"/>
        <end position="154"/>
    </location>
</feature>
<keyword evidence="1" id="KW-0156">Chromatin regulator</keyword>
<sequence>MGIQQKDPEYLGAKYAFIRDLIQFHESRGTGLQCDPKINGKEVDLYLLYQIVTSHGGWEKINLRNEWDKLLEHFHMPRSTNGGVAIKQIYLKYLELYEKIHYLGEEVDAKADDEDDYEDFRGRRRYPGKFSSSHSHHHHHHHSSHSHHHHHHHTSSSSHHPPKEITEHNRSQLGLSSRLLETSDYEGLLLSLQSPLPNEQDMAISVCTLLSNETKHVLRFSKSPAILNMLLAHAGIYQDCGMRLLMQESYRESRNMDYAEFWDEVLQHPDARQLLCECFVRRVNTSLGLTDDEGAIISQIQEIEDGDLPEEEKFALGTALRLKLRRIRESRSDVNDETDDQKLEKGAEEEGVKVKEIEGDEEDEKMSITTGEATPIVVEPEGMDAQTPETPANNSPLEATTVVVEESCEATVEIKKEPSPVLCLNELLSGVEIECMEVDESQVEIKYEQVNLCCSHCPCQKTESGDSGFASGDYSVEFNLERPSLKRSRLMMDEAGDGPANSLPFTLARTQNTGDKVGQRISQIAHILRNLSFEQDNACIMAKNATLMRFLLVAANCSFGSLPQTSFDIIGNISSYIKLEEPLRDPLSSMLLTLITSGVFSSDRFKILRSLEALRELTKVDGNENIIARYIENRVYRRMCDLLTLSDIMLLIYTLECILSMTGLGEAVCDEIVRVQGSVATLVSLVTVEAQSYGPKGCILMRVVETVTGASTSTSQQQQSTSAAIGQASTPQQQPVAITQAAVGSPQTQHLLQQQLQQPPIATPVMGAASPGARPTSSMTHPPPSTSPGLKFVTGTTTVVPPVHGQNVIQHKQATGVIYNGNPSLVTSLNMNSSQVFSSPTSTLMNHLSSSSSTPMVPLTPTHYTTHPIHQSQTSIPVTTTLVAAATTVVTPKQSALPVIGSTDHSQIKIVNSNGTVSQTVTATTTTVPVNAVMHGKGLSGSGNSVAPTTTAANVTAVVPGGQPVVAVNGAGTGSASLVTATLPQIANHTLNQHVVTPSISLVTARGTLSEEAWAIAWLKGTFESSSGTSIEQGEIYRMYSAARNNPKVVLSLEQFVQCVKCAYGASVGPVIKQFGGGTSLPFFEGIKPKIAIRAVAVTPASPALQAVATAATVKAPNATIASAVTAASPPPQLSAPASGAVVVAAPCQIPPLAINSDHNNAVTGGSGLIPTTSVPSATVADERPTHILEPDTAVVDSGSVINNNNTLTQSSATSSSADLPVSVHIPSREAKPSLSPILQATLSQPPKTKNSNSNATTVAQRQQNKLQQQIPKNSKSKLNDKVNSNSQEDGNFPSNEVVKVNGIGPDVLDKAEESSASSSVLSSDGSDNSVSTKSAVPITSFHGVLHNGQASMDLKNELALEGSEDEGGKGKGSMKGMLIDLLERRVPAREPVNGMMTGREIRISDKGLELIDKMEEGLVGSTIVNHNNSTGTCTPNEVQESQKMTFYSSTSDAQVTLQGQAPAPPCMLPSAVVPAGSVLSNSVTLASGGGVGAANCPVTLRSGVVNQQVKICGGKFVRVLEQASAAVPLGATISAVTATAVAAASPAIADHVQTSGYSFSGDGYDSANVATTAANGDVTYFVGTSDETPVCQNVTVVVDMGGTYEVDSNVRDSFPGVISLPVRGGPLSVSTDNTVAGTAGGGGELIIDGIIGGGGGGGGGGSDADGSSFNNNNESSNTSFTESNCSNGGDLLEKFSQFSDLIVVPPEQLGLKRPSSPLSLGGANNAGGSSDDLPPPAKRQAVDSTCVESESASPSIPTGVPSTFVITSGVSTSTTQDAILQAVSSVSNLTSAINSTISTVATTTNASLPPGSGAHVVQLPVRLSVNPQNPQQLTFTRQLVLPSGRQLLLSTANSQSPLQGQVIISKPQGSSADQIPKAIIILQPQQQANSQSTGATPGNNSTQMQGEQQQLPTTQVRTISATTLVQSATGQQQQSISSTSGVTTTSVSSSQQIQACVVSSANASTNMVQVNAVQTSTAPGQQLQQQLSNPVTSTHRPSVIPSTLKTVVAVQQHPPVLQQASPHNARLAGPNQQIHKVPTPPIVQGQAPLLHQVVASPLHHAVQSPNQNSQHHLNQPVVSSLVAKVPNSNSVQFEGVKSSSFPNLTSDQLDLEFPFLCEWSGCGLRFLKPQQVSMHALKAHCPETLLDAVRCEWGQNGCDPLLRKRFSLMTHLQDRHCNKQAIEMALYRRKNKIEPPPVPQQPLHHPGYAPNAAFHAIKRHAMSFMNTKELHDDNEGPVTKSIRLTSALILRNLVNYSGLGRRMLQGYESHLSAIAMSNVESSRTIAQLLHDMNDQPKSLK</sequence>
<dbReference type="SUPFAM" id="SSF46774">
    <property type="entry name" value="ARID-like"/>
    <property type="match status" value="1"/>
</dbReference>
<name>A0ABP1R5X5_9HEXA</name>
<dbReference type="PROSITE" id="PS51011">
    <property type="entry name" value="ARID"/>
    <property type="match status" value="1"/>
</dbReference>
<feature type="region of interest" description="Disordered" evidence="5">
    <location>
        <begin position="1243"/>
        <end position="1333"/>
    </location>
</feature>
<dbReference type="InterPro" id="IPR052406">
    <property type="entry name" value="Chromatin_Remodeling_Comp"/>
</dbReference>
<proteinExistence type="predicted"/>
<evidence type="ECO:0000313" key="8">
    <source>
        <dbReference type="Proteomes" id="UP001642540"/>
    </source>
</evidence>
<dbReference type="InterPro" id="IPR013087">
    <property type="entry name" value="Znf_C2H2_type"/>
</dbReference>
<feature type="region of interest" description="Disordered" evidence="5">
    <location>
        <begin position="1887"/>
        <end position="1913"/>
    </location>
</feature>
<keyword evidence="3" id="KW-0804">Transcription</keyword>
<dbReference type="PANTHER" id="PTHR22970">
    <property type="entry name" value="AT-RICH INTERACTIVE DOMAIN-CONTAINING PROTEIN 2"/>
    <property type="match status" value="1"/>
</dbReference>
<feature type="compositionally biased region" description="Polar residues" evidence="5">
    <location>
        <begin position="1243"/>
        <end position="1274"/>
    </location>
</feature>
<feature type="region of interest" description="Disordered" evidence="5">
    <location>
        <begin position="331"/>
        <end position="351"/>
    </location>
</feature>
<evidence type="ECO:0000259" key="6">
    <source>
        <dbReference type="PROSITE" id="PS51011"/>
    </source>
</evidence>
<evidence type="ECO:0000256" key="1">
    <source>
        <dbReference type="ARBA" id="ARBA00022853"/>
    </source>
</evidence>
<dbReference type="Gene3D" id="1.10.150.60">
    <property type="entry name" value="ARID DNA-binding domain"/>
    <property type="match status" value="1"/>
</dbReference>
<organism evidence="7 8">
    <name type="scientific">Orchesella dallaii</name>
    <dbReference type="NCBI Taxonomy" id="48710"/>
    <lineage>
        <taxon>Eukaryota</taxon>
        <taxon>Metazoa</taxon>
        <taxon>Ecdysozoa</taxon>
        <taxon>Arthropoda</taxon>
        <taxon>Hexapoda</taxon>
        <taxon>Collembola</taxon>
        <taxon>Entomobryomorpha</taxon>
        <taxon>Entomobryoidea</taxon>
        <taxon>Orchesellidae</taxon>
        <taxon>Orchesellinae</taxon>
        <taxon>Orchesella</taxon>
    </lineage>
</organism>
<gene>
    <name evidence="7" type="ORF">ODALV1_LOCUS18923</name>
</gene>
<reference evidence="7 8" key="1">
    <citation type="submission" date="2024-08" db="EMBL/GenBank/DDBJ databases">
        <authorList>
            <person name="Cucini C."/>
            <person name="Frati F."/>
        </authorList>
    </citation>
    <scope>NUCLEOTIDE SEQUENCE [LARGE SCALE GENOMIC DNA]</scope>
</reference>
<feature type="domain" description="ARID" evidence="6">
    <location>
        <begin position="11"/>
        <end position="102"/>
    </location>
</feature>
<feature type="region of interest" description="Disordered" evidence="5">
    <location>
        <begin position="767"/>
        <end position="787"/>
    </location>
</feature>
<feature type="region of interest" description="Disordered" evidence="5">
    <location>
        <begin position="1714"/>
        <end position="1743"/>
    </location>
</feature>
<evidence type="ECO:0000256" key="3">
    <source>
        <dbReference type="ARBA" id="ARBA00023163"/>
    </source>
</evidence>
<dbReference type="PROSITE" id="PS00028">
    <property type="entry name" value="ZINC_FINGER_C2H2_1"/>
    <property type="match status" value="1"/>
</dbReference>
<dbReference type="PANTHER" id="PTHR22970:SF14">
    <property type="entry name" value="AT-RICH INTERACTIVE DOMAIN-CONTAINING PROTEIN 2"/>
    <property type="match status" value="1"/>
</dbReference>
<evidence type="ECO:0000256" key="2">
    <source>
        <dbReference type="ARBA" id="ARBA00023015"/>
    </source>
</evidence>
<keyword evidence="2" id="KW-0805">Transcription regulation</keyword>
<keyword evidence="8" id="KW-1185">Reference proteome</keyword>
<feature type="compositionally biased region" description="Polar residues" evidence="5">
    <location>
        <begin position="1282"/>
        <end position="1295"/>
    </location>
</feature>
<dbReference type="SMART" id="SM01014">
    <property type="entry name" value="ARID"/>
    <property type="match status" value="1"/>
</dbReference>
<feature type="compositionally biased region" description="Low complexity" evidence="5">
    <location>
        <begin position="1719"/>
        <end position="1733"/>
    </location>
</feature>
<feature type="compositionally biased region" description="Low complexity" evidence="5">
    <location>
        <begin position="1315"/>
        <end position="1333"/>
    </location>
</feature>
<dbReference type="EMBL" id="CAXLJM020000062">
    <property type="protein sequence ID" value="CAL8120253.1"/>
    <property type="molecule type" value="Genomic_DNA"/>
</dbReference>
<feature type="region of interest" description="Disordered" evidence="5">
    <location>
        <begin position="1657"/>
        <end position="1686"/>
    </location>
</feature>
<dbReference type="InterPro" id="IPR016024">
    <property type="entry name" value="ARM-type_fold"/>
</dbReference>